<feature type="chain" id="PRO_5043855283" description="Unique cartilage matrix-associated protein" evidence="11">
    <location>
        <begin position="27"/>
        <end position="208"/>
    </location>
</feature>
<dbReference type="InterPro" id="IPR031386">
    <property type="entry name" value="UCMA"/>
</dbReference>
<evidence type="ECO:0000256" key="1">
    <source>
        <dbReference type="ARBA" id="ARBA00002111"/>
    </source>
</evidence>
<evidence type="ECO:0000256" key="8">
    <source>
        <dbReference type="ARBA" id="ARBA00022729"/>
    </source>
</evidence>
<gene>
    <name evidence="12" type="ORF">CRENBAI_020400</name>
</gene>
<dbReference type="Pfam" id="PF17085">
    <property type="entry name" value="UCMA"/>
    <property type="match status" value="2"/>
</dbReference>
<keyword evidence="8 11" id="KW-0732">Signal</keyword>
<dbReference type="GO" id="GO:0045667">
    <property type="term" value="P:regulation of osteoblast differentiation"/>
    <property type="evidence" value="ECO:0007669"/>
    <property type="project" value="InterPro"/>
</dbReference>
<keyword evidence="13" id="KW-1185">Reference proteome</keyword>
<keyword evidence="7" id="KW-0765">Sulfation</keyword>
<evidence type="ECO:0000313" key="12">
    <source>
        <dbReference type="EMBL" id="KAK5620689.1"/>
    </source>
</evidence>
<dbReference type="GO" id="GO:0031012">
    <property type="term" value="C:extracellular matrix"/>
    <property type="evidence" value="ECO:0007669"/>
    <property type="project" value="TreeGrafter"/>
</dbReference>
<dbReference type="Proteomes" id="UP001311232">
    <property type="component" value="Unassembled WGS sequence"/>
</dbReference>
<evidence type="ECO:0000256" key="11">
    <source>
        <dbReference type="SAM" id="SignalP"/>
    </source>
</evidence>
<keyword evidence="6" id="KW-0272">Extracellular matrix</keyword>
<comment type="similarity">
    <text evidence="3">Belongs to the UCMA family.</text>
</comment>
<evidence type="ECO:0000256" key="2">
    <source>
        <dbReference type="ARBA" id="ARBA00004498"/>
    </source>
</evidence>
<feature type="compositionally biased region" description="Basic and acidic residues" evidence="10">
    <location>
        <begin position="149"/>
        <end position="165"/>
    </location>
</feature>
<evidence type="ECO:0000256" key="5">
    <source>
        <dbReference type="ARBA" id="ARBA00022525"/>
    </source>
</evidence>
<keyword evidence="9" id="KW-0175">Coiled coil</keyword>
<evidence type="ECO:0000256" key="10">
    <source>
        <dbReference type="SAM" id="MobiDB-lite"/>
    </source>
</evidence>
<accession>A0AAV9SHB4</accession>
<comment type="caution">
    <text evidence="12">The sequence shown here is derived from an EMBL/GenBank/DDBJ whole genome shotgun (WGS) entry which is preliminary data.</text>
</comment>
<keyword evidence="5" id="KW-0964">Secreted</keyword>
<proteinExistence type="inferred from homology"/>
<dbReference type="PANTHER" id="PTHR28647">
    <property type="entry name" value="UNIQUE CARTILAGE MATRIX-ASSOCIATED PROTEIN"/>
    <property type="match status" value="1"/>
</dbReference>
<dbReference type="PANTHER" id="PTHR28647:SF2">
    <property type="entry name" value="UNIQUE CARTILAGE MATRIX-ASSOCIATED PROTEIN"/>
    <property type="match status" value="1"/>
</dbReference>
<dbReference type="AlphaFoldDB" id="A0AAV9SHB4"/>
<comment type="function">
    <text evidence="1">May be involved in the negative control of osteogenic differentiation of osteochondrogenic precursor cells in peripheral zones of fetal cartilage and at the cartilage-bone interface.</text>
</comment>
<evidence type="ECO:0000256" key="4">
    <source>
        <dbReference type="ARBA" id="ARBA00013765"/>
    </source>
</evidence>
<name>A0AAV9SHB4_9TELE</name>
<evidence type="ECO:0000256" key="6">
    <source>
        <dbReference type="ARBA" id="ARBA00022530"/>
    </source>
</evidence>
<feature type="signal peptide" evidence="11">
    <location>
        <begin position="1"/>
        <end position="26"/>
    </location>
</feature>
<protein>
    <recommendedName>
        <fullName evidence="4">Unique cartilage matrix-associated protein</fullName>
    </recommendedName>
</protein>
<evidence type="ECO:0000256" key="7">
    <source>
        <dbReference type="ARBA" id="ARBA00022641"/>
    </source>
</evidence>
<evidence type="ECO:0000256" key="3">
    <source>
        <dbReference type="ARBA" id="ARBA00011000"/>
    </source>
</evidence>
<dbReference type="GO" id="GO:0048706">
    <property type="term" value="P:embryonic skeletal system development"/>
    <property type="evidence" value="ECO:0007669"/>
    <property type="project" value="TreeGrafter"/>
</dbReference>
<sequence>MSWTRAFTLTVLSILLIIAFSSVVKSAVVQDDSKPADAQGAARQVFMADSEASNFFKRRSRRSPKYYAELQEAEIACGSGFTSLWLDWDDDIVFFEFELSKFRSITDALVVVLLDTTPKCEFYGISHKQEAAEGVTGYRGASPASSAEQRMKRAASERRREYNEEQRDEYENYVEEDRNEINERTRVMSEQLREYHYDGLYPRLRWFH</sequence>
<reference evidence="12 13" key="1">
    <citation type="submission" date="2021-06" db="EMBL/GenBank/DDBJ databases">
        <authorList>
            <person name="Palmer J.M."/>
        </authorList>
    </citation>
    <scope>NUCLEOTIDE SEQUENCE [LARGE SCALE GENOMIC DNA]</scope>
    <source>
        <strain evidence="12 13">MEX-2019</strain>
        <tissue evidence="12">Muscle</tissue>
    </source>
</reference>
<organism evidence="12 13">
    <name type="scientific">Crenichthys baileyi</name>
    <name type="common">White River springfish</name>
    <dbReference type="NCBI Taxonomy" id="28760"/>
    <lineage>
        <taxon>Eukaryota</taxon>
        <taxon>Metazoa</taxon>
        <taxon>Chordata</taxon>
        <taxon>Craniata</taxon>
        <taxon>Vertebrata</taxon>
        <taxon>Euteleostomi</taxon>
        <taxon>Actinopterygii</taxon>
        <taxon>Neopterygii</taxon>
        <taxon>Teleostei</taxon>
        <taxon>Neoteleostei</taxon>
        <taxon>Acanthomorphata</taxon>
        <taxon>Ovalentaria</taxon>
        <taxon>Atherinomorphae</taxon>
        <taxon>Cyprinodontiformes</taxon>
        <taxon>Goodeidae</taxon>
        <taxon>Crenichthys</taxon>
    </lineage>
</organism>
<evidence type="ECO:0000313" key="13">
    <source>
        <dbReference type="Proteomes" id="UP001311232"/>
    </source>
</evidence>
<evidence type="ECO:0000256" key="9">
    <source>
        <dbReference type="ARBA" id="ARBA00023054"/>
    </source>
</evidence>
<dbReference type="EMBL" id="JAHHUM010000343">
    <property type="protein sequence ID" value="KAK5620689.1"/>
    <property type="molecule type" value="Genomic_DNA"/>
</dbReference>
<feature type="region of interest" description="Disordered" evidence="10">
    <location>
        <begin position="136"/>
        <end position="171"/>
    </location>
</feature>
<comment type="subcellular location">
    <subcellularLocation>
        <location evidence="2">Secreted</location>
        <location evidence="2">Extracellular space</location>
        <location evidence="2">Extracellular matrix</location>
    </subcellularLocation>
</comment>